<protein>
    <submittedName>
        <fullName evidence="2">F-box protein</fullName>
    </submittedName>
</protein>
<sequence>MNDRHCPVKAMPHRRRLMFCLQNLAMQQRRRRMLRQPNSASSIILPDEVIVEIISWLPVKTLMKLRCVNKFLKTTISDPHFVQMHLKKSSRNSQVVGFYVEEKPGYNPKSVVKVFTLGDNSWRDIQCFPVLPLYWWSFLYKNNAVYLSDLSTESYTQMLLPRGFVEVPPRHVQPT</sequence>
<organism evidence="2 3">
    <name type="scientific">Trifolium medium</name>
    <dbReference type="NCBI Taxonomy" id="97028"/>
    <lineage>
        <taxon>Eukaryota</taxon>
        <taxon>Viridiplantae</taxon>
        <taxon>Streptophyta</taxon>
        <taxon>Embryophyta</taxon>
        <taxon>Tracheophyta</taxon>
        <taxon>Spermatophyta</taxon>
        <taxon>Magnoliopsida</taxon>
        <taxon>eudicotyledons</taxon>
        <taxon>Gunneridae</taxon>
        <taxon>Pentapetalae</taxon>
        <taxon>rosids</taxon>
        <taxon>fabids</taxon>
        <taxon>Fabales</taxon>
        <taxon>Fabaceae</taxon>
        <taxon>Papilionoideae</taxon>
        <taxon>50 kb inversion clade</taxon>
        <taxon>NPAAA clade</taxon>
        <taxon>Hologalegina</taxon>
        <taxon>IRL clade</taxon>
        <taxon>Trifolieae</taxon>
        <taxon>Trifolium</taxon>
    </lineage>
</organism>
<gene>
    <name evidence="2" type="ORF">A2U01_0007067</name>
</gene>
<proteinExistence type="predicted"/>
<evidence type="ECO:0000259" key="1">
    <source>
        <dbReference type="PROSITE" id="PS50181"/>
    </source>
</evidence>
<accession>A0A392MG95</accession>
<dbReference type="PROSITE" id="PS50181">
    <property type="entry name" value="FBOX"/>
    <property type="match status" value="1"/>
</dbReference>
<dbReference type="InterPro" id="IPR001810">
    <property type="entry name" value="F-box_dom"/>
</dbReference>
<keyword evidence="3" id="KW-1185">Reference proteome</keyword>
<reference evidence="2 3" key="1">
    <citation type="journal article" date="2018" name="Front. Plant Sci.">
        <title>Red Clover (Trifolium pratense) and Zigzag Clover (T. medium) - A Picture of Genomic Similarities and Differences.</title>
        <authorList>
            <person name="Dluhosova J."/>
            <person name="Istvanek J."/>
            <person name="Nedelnik J."/>
            <person name="Repkova J."/>
        </authorList>
    </citation>
    <scope>NUCLEOTIDE SEQUENCE [LARGE SCALE GENOMIC DNA]</scope>
    <source>
        <strain evidence="3">cv. 10/8</strain>
        <tissue evidence="2">Leaf</tissue>
    </source>
</reference>
<feature type="domain" description="F-box" evidence="1">
    <location>
        <begin position="39"/>
        <end position="84"/>
    </location>
</feature>
<evidence type="ECO:0000313" key="2">
    <source>
        <dbReference type="EMBL" id="MCH86213.1"/>
    </source>
</evidence>
<dbReference type="InterPro" id="IPR050796">
    <property type="entry name" value="SCF_F-box_component"/>
</dbReference>
<dbReference type="EMBL" id="LXQA010009937">
    <property type="protein sequence ID" value="MCH86213.1"/>
    <property type="molecule type" value="Genomic_DNA"/>
</dbReference>
<dbReference type="AlphaFoldDB" id="A0A392MG95"/>
<dbReference type="PANTHER" id="PTHR31672">
    <property type="entry name" value="BNACNNG10540D PROTEIN"/>
    <property type="match status" value="1"/>
</dbReference>
<comment type="caution">
    <text evidence="2">The sequence shown here is derived from an EMBL/GenBank/DDBJ whole genome shotgun (WGS) entry which is preliminary data.</text>
</comment>
<feature type="non-terminal residue" evidence="2">
    <location>
        <position position="175"/>
    </location>
</feature>
<dbReference type="PANTHER" id="PTHR31672:SF13">
    <property type="entry name" value="F-BOX PROTEIN CPR30-LIKE"/>
    <property type="match status" value="1"/>
</dbReference>
<dbReference type="InterPro" id="IPR036047">
    <property type="entry name" value="F-box-like_dom_sf"/>
</dbReference>
<name>A0A392MG95_9FABA</name>
<dbReference type="SMART" id="SM00256">
    <property type="entry name" value="FBOX"/>
    <property type="match status" value="1"/>
</dbReference>
<dbReference type="SUPFAM" id="SSF81383">
    <property type="entry name" value="F-box domain"/>
    <property type="match status" value="1"/>
</dbReference>
<dbReference type="Gene3D" id="1.20.1280.50">
    <property type="match status" value="1"/>
</dbReference>
<dbReference type="Pfam" id="PF00646">
    <property type="entry name" value="F-box"/>
    <property type="match status" value="1"/>
</dbReference>
<dbReference type="Proteomes" id="UP000265520">
    <property type="component" value="Unassembled WGS sequence"/>
</dbReference>
<evidence type="ECO:0000313" key="3">
    <source>
        <dbReference type="Proteomes" id="UP000265520"/>
    </source>
</evidence>